<dbReference type="KEGG" id="scs:Sta7437_4825"/>
<gene>
    <name evidence="2" type="ordered locus">Sta7437_4825</name>
</gene>
<dbReference type="AlphaFoldDB" id="K9Y1Q1"/>
<proteinExistence type="predicted"/>
<keyword evidence="3" id="KW-1185">Reference proteome</keyword>
<dbReference type="EMBL" id="CP003655">
    <property type="protein sequence ID" value="AFZ38259.1"/>
    <property type="molecule type" value="Genomic_DNA"/>
</dbReference>
<keyword evidence="1" id="KW-0732">Signal</keyword>
<evidence type="ECO:0000256" key="1">
    <source>
        <dbReference type="SAM" id="SignalP"/>
    </source>
</evidence>
<name>K9Y1Q1_STAC7</name>
<sequence length="152" mass="15921">MKISKLKAFVGISLLSSVGLAAVNISPATANDWVSQVQAQLIMAAAAVGLGGYQPINTPKIGQLRDNTQTSLSINLRSGATYGFVGVCDADCGDLDLKLLDSSGNVIDSDVEYDDHPMVSVTPIFSDRYTVQVGMPSCSASFCYYGVGAFGK</sequence>
<dbReference type="OrthoDB" id="71876at2"/>
<protein>
    <submittedName>
        <fullName evidence="2">Uncharacterized protein</fullName>
    </submittedName>
</protein>
<keyword evidence="2" id="KW-0614">Plasmid</keyword>
<organism evidence="2 3">
    <name type="scientific">Stanieria cyanosphaera (strain ATCC 29371 / PCC 7437)</name>
    <dbReference type="NCBI Taxonomy" id="111780"/>
    <lineage>
        <taxon>Bacteria</taxon>
        <taxon>Bacillati</taxon>
        <taxon>Cyanobacteriota</taxon>
        <taxon>Cyanophyceae</taxon>
        <taxon>Pleurocapsales</taxon>
        <taxon>Dermocarpellaceae</taxon>
        <taxon>Stanieria</taxon>
    </lineage>
</organism>
<evidence type="ECO:0000313" key="3">
    <source>
        <dbReference type="Proteomes" id="UP000010473"/>
    </source>
</evidence>
<evidence type="ECO:0000313" key="2">
    <source>
        <dbReference type="EMBL" id="AFZ38259.1"/>
    </source>
</evidence>
<dbReference type="HOGENOM" id="CLU_122258_0_0_3"/>
<dbReference type="Proteomes" id="UP000010473">
    <property type="component" value="Plasmid pSTA7437.02"/>
</dbReference>
<geneLocation type="plasmid" evidence="2 3">
    <name>pSTA7437.02</name>
</geneLocation>
<feature type="signal peptide" evidence="1">
    <location>
        <begin position="1"/>
        <end position="21"/>
    </location>
</feature>
<dbReference type="Gene3D" id="2.60.120.380">
    <property type="match status" value="1"/>
</dbReference>
<accession>K9Y1Q1</accession>
<feature type="chain" id="PRO_5003938164" evidence="1">
    <location>
        <begin position="22"/>
        <end position="152"/>
    </location>
</feature>
<dbReference type="RefSeq" id="WP_015195636.1">
    <property type="nucleotide sequence ID" value="NC_019749.1"/>
</dbReference>
<reference evidence="3" key="1">
    <citation type="journal article" date="2013" name="Proc. Natl. Acad. Sci. U.S.A.">
        <title>Improving the coverage of the cyanobacterial phylum using diversity-driven genome sequencing.</title>
        <authorList>
            <person name="Shih P.M."/>
            <person name="Wu D."/>
            <person name="Latifi A."/>
            <person name="Axen S.D."/>
            <person name="Fewer D.P."/>
            <person name="Talla E."/>
            <person name="Calteau A."/>
            <person name="Cai F."/>
            <person name="Tandeau de Marsac N."/>
            <person name="Rippka R."/>
            <person name="Herdman M."/>
            <person name="Sivonen K."/>
            <person name="Coursin T."/>
            <person name="Laurent T."/>
            <person name="Goodwin L."/>
            <person name="Nolan M."/>
            <person name="Davenport K.W."/>
            <person name="Han C.S."/>
            <person name="Rubin E.M."/>
            <person name="Eisen J.A."/>
            <person name="Woyke T."/>
            <person name="Gugger M."/>
            <person name="Kerfeld C.A."/>
        </authorList>
    </citation>
    <scope>NUCLEOTIDE SEQUENCE [LARGE SCALE GENOMIC DNA]</scope>
    <source>
        <strain evidence="3">ATCC 29371 / PCC 7437</strain>
        <plasmid evidence="3">Plasmid pSTA7437.02</plasmid>
    </source>
</reference>